<accession>A0A1I5NMM6</accession>
<protein>
    <submittedName>
        <fullName evidence="4">NADH-FMN oxidoreductase RutF, flavin reductase (DIM6/NTAB) family</fullName>
    </submittedName>
</protein>
<keyword evidence="2" id="KW-0560">Oxidoreductase</keyword>
<dbReference type="eggNOG" id="COG1853">
    <property type="taxonomic scope" value="Bacteria"/>
</dbReference>
<dbReference type="PANTHER" id="PTHR30466:SF11">
    <property type="entry name" value="FLAVIN-DEPENDENT MONOOXYGENASE, REDUCTASE SUBUNIT HSAB"/>
    <property type="match status" value="1"/>
</dbReference>
<feature type="domain" description="Flavin reductase like" evidence="3">
    <location>
        <begin position="8"/>
        <end position="151"/>
    </location>
</feature>
<organism evidence="4 5">
    <name type="scientific">Actinomadura madurae</name>
    <dbReference type="NCBI Taxonomy" id="1993"/>
    <lineage>
        <taxon>Bacteria</taxon>
        <taxon>Bacillati</taxon>
        <taxon>Actinomycetota</taxon>
        <taxon>Actinomycetes</taxon>
        <taxon>Streptosporangiales</taxon>
        <taxon>Thermomonosporaceae</taxon>
        <taxon>Actinomadura</taxon>
    </lineage>
</organism>
<dbReference type="InterPro" id="IPR050268">
    <property type="entry name" value="NADH-dep_flavin_reductase"/>
</dbReference>
<evidence type="ECO:0000256" key="1">
    <source>
        <dbReference type="ARBA" id="ARBA00008898"/>
    </source>
</evidence>
<evidence type="ECO:0000313" key="5">
    <source>
        <dbReference type="Proteomes" id="UP000183413"/>
    </source>
</evidence>
<comment type="similarity">
    <text evidence="1">Belongs to the non-flavoprotein flavin reductase family.</text>
</comment>
<evidence type="ECO:0000259" key="3">
    <source>
        <dbReference type="SMART" id="SM00903"/>
    </source>
</evidence>
<dbReference type="SMART" id="SM00903">
    <property type="entry name" value="Flavin_Reduct"/>
    <property type="match status" value="1"/>
</dbReference>
<gene>
    <name evidence="4" type="ORF">SAMN04489713_112224</name>
</gene>
<dbReference type="GO" id="GO:0042602">
    <property type="term" value="F:riboflavin reductase (NADPH) activity"/>
    <property type="evidence" value="ECO:0007669"/>
    <property type="project" value="TreeGrafter"/>
</dbReference>
<dbReference type="EMBL" id="FOVH01000012">
    <property type="protein sequence ID" value="SFP23078.1"/>
    <property type="molecule type" value="Genomic_DNA"/>
</dbReference>
<dbReference type="AlphaFoldDB" id="A0A1I5NMM6"/>
<dbReference type="InterPro" id="IPR002563">
    <property type="entry name" value="Flavin_Rdtase-like_dom"/>
</dbReference>
<sequence length="153" mass="16227">MSQLREIMRHVPSSVVVITAMHDGAPTGMTVGSFTSASLDPPLVSFFAGKSSTTWPFIEVAGRFCVNVLSARQPHVAASFASQGADRFDGRTWSLSPLGSPLLEGVLAWLDCELYAVHEVGDHVAVTGLVHGAHALGDAKPLVFFRGELAPLN</sequence>
<proteinExistence type="inferred from homology"/>
<dbReference type="STRING" id="1993.SAMN04489713_112224"/>
<evidence type="ECO:0000256" key="2">
    <source>
        <dbReference type="ARBA" id="ARBA00023002"/>
    </source>
</evidence>
<dbReference type="Pfam" id="PF01613">
    <property type="entry name" value="Flavin_Reduct"/>
    <property type="match status" value="1"/>
</dbReference>
<dbReference type="SUPFAM" id="SSF50475">
    <property type="entry name" value="FMN-binding split barrel"/>
    <property type="match status" value="1"/>
</dbReference>
<reference evidence="4 5" key="1">
    <citation type="submission" date="2016-10" db="EMBL/GenBank/DDBJ databases">
        <authorList>
            <person name="de Groot N.N."/>
        </authorList>
    </citation>
    <scope>NUCLEOTIDE SEQUENCE [LARGE SCALE GENOMIC DNA]</scope>
    <source>
        <strain evidence="4 5">DSM 43067</strain>
    </source>
</reference>
<dbReference type="PANTHER" id="PTHR30466">
    <property type="entry name" value="FLAVIN REDUCTASE"/>
    <property type="match status" value="1"/>
</dbReference>
<keyword evidence="5" id="KW-1185">Reference proteome</keyword>
<name>A0A1I5NMM6_9ACTN</name>
<dbReference type="Gene3D" id="2.30.110.10">
    <property type="entry name" value="Electron Transport, Fmn-binding Protein, Chain A"/>
    <property type="match status" value="1"/>
</dbReference>
<dbReference type="InParanoid" id="A0A1I5NMM6"/>
<dbReference type="InterPro" id="IPR012349">
    <property type="entry name" value="Split_barrel_FMN-bd"/>
</dbReference>
<evidence type="ECO:0000313" key="4">
    <source>
        <dbReference type="EMBL" id="SFP23078.1"/>
    </source>
</evidence>
<dbReference type="GO" id="GO:0010181">
    <property type="term" value="F:FMN binding"/>
    <property type="evidence" value="ECO:0007669"/>
    <property type="project" value="InterPro"/>
</dbReference>
<dbReference type="Proteomes" id="UP000183413">
    <property type="component" value="Unassembled WGS sequence"/>
</dbReference>